<evidence type="ECO:0000256" key="6">
    <source>
        <dbReference type="ARBA" id="ARBA00022989"/>
    </source>
</evidence>
<evidence type="ECO:0000256" key="10">
    <source>
        <dbReference type="HAMAP-Rule" id="MF_01465"/>
    </source>
</evidence>
<dbReference type="Gene3D" id="1.10.3370.10">
    <property type="entry name" value="SecY subunit domain"/>
    <property type="match status" value="1"/>
</dbReference>
<dbReference type="NCBIfam" id="TIGR00967">
    <property type="entry name" value="3a0501s007"/>
    <property type="match status" value="1"/>
</dbReference>
<dbReference type="GO" id="GO:0065002">
    <property type="term" value="P:intracellular protein transmembrane transport"/>
    <property type="evidence" value="ECO:0007669"/>
    <property type="project" value="UniProtKB-UniRule"/>
</dbReference>
<organism evidence="15 16">
    <name type="scientific">Sulfitobacter delicatus</name>
    <dbReference type="NCBI Taxonomy" id="218672"/>
    <lineage>
        <taxon>Bacteria</taxon>
        <taxon>Pseudomonadati</taxon>
        <taxon>Pseudomonadota</taxon>
        <taxon>Alphaproteobacteria</taxon>
        <taxon>Rhodobacterales</taxon>
        <taxon>Roseobacteraceae</taxon>
        <taxon>Sulfitobacter</taxon>
    </lineage>
</organism>
<feature type="transmembrane region" description="Helical" evidence="10">
    <location>
        <begin position="276"/>
        <end position="297"/>
    </location>
</feature>
<dbReference type="PROSITE" id="PS00755">
    <property type="entry name" value="SECY_1"/>
    <property type="match status" value="1"/>
</dbReference>
<comment type="subunit">
    <text evidence="10">Component of the Sec protein translocase complex. Heterotrimer consisting of SecY, SecE and SecG subunits. The heterotrimers can form oligomers, although 1 heterotrimer is thought to be able to translocate proteins. Interacts with the ribosome. Interacts with SecDF, and other proteins may be involved. Interacts with SecA.</text>
</comment>
<dbReference type="GO" id="GO:0005886">
    <property type="term" value="C:plasma membrane"/>
    <property type="evidence" value="ECO:0007669"/>
    <property type="project" value="UniProtKB-SubCell"/>
</dbReference>
<evidence type="ECO:0000313" key="16">
    <source>
        <dbReference type="Proteomes" id="UP000199399"/>
    </source>
</evidence>
<dbReference type="PANTHER" id="PTHR10906">
    <property type="entry name" value="SECY/SEC61-ALPHA FAMILY MEMBER"/>
    <property type="match status" value="1"/>
</dbReference>
<keyword evidence="8 10" id="KW-0472">Membrane</keyword>
<dbReference type="EMBL" id="FNBP01000001">
    <property type="protein sequence ID" value="SDE96236.1"/>
    <property type="molecule type" value="Genomic_DNA"/>
</dbReference>
<gene>
    <name evidence="10" type="primary">secY</name>
    <name evidence="15" type="ORF">SAMN04489759_10118</name>
</gene>
<feature type="transmembrane region" description="Helical" evidence="10">
    <location>
        <begin position="79"/>
        <end position="103"/>
    </location>
</feature>
<keyword evidence="6 10" id="KW-1133">Transmembrane helix</keyword>
<dbReference type="Pfam" id="PF00344">
    <property type="entry name" value="SecY"/>
    <property type="match status" value="1"/>
</dbReference>
<dbReference type="STRING" id="218672.SAMN04489759_10118"/>
<dbReference type="FunFam" id="1.10.3370.10:FF:000001">
    <property type="entry name" value="Preprotein translocase subunit SecY"/>
    <property type="match status" value="1"/>
</dbReference>
<feature type="transmembrane region" description="Helical" evidence="10">
    <location>
        <begin position="317"/>
        <end position="339"/>
    </location>
</feature>
<feature type="transmembrane region" description="Helical" evidence="10">
    <location>
        <begin position="155"/>
        <end position="176"/>
    </location>
</feature>
<feature type="transmembrane region" description="Helical" evidence="10">
    <location>
        <begin position="371"/>
        <end position="393"/>
    </location>
</feature>
<sequence>MVSAVENMAANTSWAALGKATDLRNRILFTLGLLIVYRLGTFIPVPGIDGGALRDFMESAGQGIGGMVSMFTGGALGRMGIFALGIMPYISASIIVQLLTSMVPALEQLKKEGEQGRKKINQYTRYGTVALATLQSYGLAVSLQAGDIVADGQMGFGFIAACMITLVGGTMFLMWLGEQITARGIGNGISLIIFVGIIAEVPAAIAQFFASGRSGAISPAVIIGVLVMVIATIMFVVFMERALRKIHIQYPRRQVGMKMYDGGTSHLPVKVNPAGVIPAIFASSLLLLPVTVSTFSGNSTSPVMSWLLANFGPGQPLYLLFFVGMIVFFAYFYTFNVSFKPDDVADNLKNQNGFVPGIRPGKRTSEYLEYVVNRILVLGSAYLAAVCVLPEILRGQFAIPFYFGGTSVLIVVSVTMDTIQQVQSHLLAHQYEGLLEKSQLRGKGAGKGKGTRKKRSPVRR</sequence>
<keyword evidence="16" id="KW-1185">Reference proteome</keyword>
<dbReference type="PIRSF" id="PIRSF004557">
    <property type="entry name" value="SecY"/>
    <property type="match status" value="1"/>
</dbReference>
<feature type="transmembrane region" description="Helical" evidence="10">
    <location>
        <begin position="123"/>
        <end position="143"/>
    </location>
</feature>
<evidence type="ECO:0000256" key="8">
    <source>
        <dbReference type="ARBA" id="ARBA00023136"/>
    </source>
</evidence>
<dbReference type="GO" id="GO:0006605">
    <property type="term" value="P:protein targeting"/>
    <property type="evidence" value="ECO:0007669"/>
    <property type="project" value="UniProtKB-UniRule"/>
</dbReference>
<evidence type="ECO:0000256" key="3">
    <source>
        <dbReference type="ARBA" id="ARBA00022448"/>
    </source>
</evidence>
<evidence type="ECO:0000256" key="12">
    <source>
        <dbReference type="RuleBase" id="RU003484"/>
    </source>
</evidence>
<proteinExistence type="inferred from homology"/>
<dbReference type="InterPro" id="IPR026593">
    <property type="entry name" value="SecY"/>
</dbReference>
<dbReference type="PROSITE" id="PS00756">
    <property type="entry name" value="SECY_2"/>
    <property type="match status" value="1"/>
</dbReference>
<feature type="transmembrane region" description="Helical" evidence="10">
    <location>
        <begin position="27"/>
        <end position="48"/>
    </location>
</feature>
<evidence type="ECO:0000313" key="15">
    <source>
        <dbReference type="EMBL" id="SDE96236.1"/>
    </source>
</evidence>
<reference evidence="16" key="1">
    <citation type="submission" date="2016-10" db="EMBL/GenBank/DDBJ databases">
        <authorList>
            <person name="Varghese N."/>
            <person name="Submissions S."/>
        </authorList>
    </citation>
    <scope>NUCLEOTIDE SEQUENCE [LARGE SCALE GENOMIC DNA]</scope>
    <source>
        <strain evidence="16">DSM 16477</strain>
    </source>
</reference>
<comment type="similarity">
    <text evidence="2 10 13">Belongs to the SecY/SEC61-alpha family.</text>
</comment>
<dbReference type="AlphaFoldDB" id="A0A1G7H757"/>
<evidence type="ECO:0000256" key="14">
    <source>
        <dbReference type="SAM" id="MobiDB-lite"/>
    </source>
</evidence>
<feature type="transmembrane region" description="Helical" evidence="10">
    <location>
        <begin position="188"/>
        <end position="210"/>
    </location>
</feature>
<evidence type="ECO:0000256" key="7">
    <source>
        <dbReference type="ARBA" id="ARBA00023010"/>
    </source>
</evidence>
<evidence type="ECO:0000256" key="9">
    <source>
        <dbReference type="ARBA" id="ARBA00039733"/>
    </source>
</evidence>
<keyword evidence="10" id="KW-1003">Cell membrane</keyword>
<keyword evidence="4 10" id="KW-0812">Transmembrane</keyword>
<evidence type="ECO:0000256" key="5">
    <source>
        <dbReference type="ARBA" id="ARBA00022927"/>
    </source>
</evidence>
<name>A0A1G7H757_9RHOB</name>
<evidence type="ECO:0000256" key="11">
    <source>
        <dbReference type="RuleBase" id="RU000537"/>
    </source>
</evidence>
<dbReference type="RefSeq" id="WP_093737982.1">
    <property type="nucleotide sequence ID" value="NZ_FNBP01000001.1"/>
</dbReference>
<evidence type="ECO:0000256" key="1">
    <source>
        <dbReference type="ARBA" id="ARBA00004141"/>
    </source>
</evidence>
<evidence type="ECO:0000256" key="2">
    <source>
        <dbReference type="ARBA" id="ARBA00005751"/>
    </source>
</evidence>
<dbReference type="SUPFAM" id="SSF103491">
    <property type="entry name" value="Preprotein translocase SecY subunit"/>
    <property type="match status" value="1"/>
</dbReference>
<feature type="transmembrane region" description="Helical" evidence="10">
    <location>
        <begin position="399"/>
        <end position="419"/>
    </location>
</feature>
<evidence type="ECO:0000256" key="13">
    <source>
        <dbReference type="RuleBase" id="RU004349"/>
    </source>
</evidence>
<dbReference type="Proteomes" id="UP000199399">
    <property type="component" value="Unassembled WGS sequence"/>
</dbReference>
<feature type="compositionally biased region" description="Basic residues" evidence="14">
    <location>
        <begin position="444"/>
        <end position="460"/>
    </location>
</feature>
<feature type="transmembrane region" description="Helical" evidence="10">
    <location>
        <begin position="216"/>
        <end position="238"/>
    </location>
</feature>
<keyword evidence="5 10" id="KW-0653">Protein transport</keyword>
<comment type="subcellular location">
    <subcellularLocation>
        <location evidence="10">Cell membrane</location>
        <topology evidence="10">Multi-pass membrane protein</topology>
    </subcellularLocation>
    <subcellularLocation>
        <location evidence="1 12">Membrane</location>
        <topology evidence="1 12">Multi-pass membrane protein</topology>
    </subcellularLocation>
</comment>
<comment type="function">
    <text evidence="10 11">The central subunit of the protein translocation channel SecYEG. Consists of two halves formed by TMs 1-5 and 6-10. These two domains form a lateral gate at the front which open onto the bilayer between TMs 2 and 7, and are clamped together by SecE at the back. The channel is closed by both a pore ring composed of hydrophobic SecY resides and a short helix (helix 2A) on the extracellular side of the membrane which forms a plug. The plug probably moves laterally to allow the channel to open. The ring and the pore may move independently.</text>
</comment>
<keyword evidence="3 10" id="KW-0813">Transport</keyword>
<keyword evidence="7 10" id="KW-0811">Translocation</keyword>
<dbReference type="InterPro" id="IPR023201">
    <property type="entry name" value="SecY_dom_sf"/>
</dbReference>
<dbReference type="InterPro" id="IPR030659">
    <property type="entry name" value="SecY_CS"/>
</dbReference>
<dbReference type="HAMAP" id="MF_01465">
    <property type="entry name" value="SecY"/>
    <property type="match status" value="1"/>
</dbReference>
<dbReference type="OrthoDB" id="9809248at2"/>
<accession>A0A1G7H757</accession>
<feature type="region of interest" description="Disordered" evidence="14">
    <location>
        <begin position="441"/>
        <end position="460"/>
    </location>
</feature>
<protein>
    <recommendedName>
        <fullName evidence="9 10">Protein translocase subunit SecY</fullName>
    </recommendedName>
</protein>
<dbReference type="InterPro" id="IPR002208">
    <property type="entry name" value="SecY/SEC61-alpha"/>
</dbReference>
<dbReference type="PRINTS" id="PR00303">
    <property type="entry name" value="SECYTRNLCASE"/>
</dbReference>
<dbReference type="GO" id="GO:0043952">
    <property type="term" value="P:protein transport by the Sec complex"/>
    <property type="evidence" value="ECO:0007669"/>
    <property type="project" value="UniProtKB-UniRule"/>
</dbReference>
<evidence type="ECO:0000256" key="4">
    <source>
        <dbReference type="ARBA" id="ARBA00022692"/>
    </source>
</evidence>